<protein>
    <submittedName>
        <fullName evidence="2">Uncharacterized protein</fullName>
    </submittedName>
</protein>
<evidence type="ECO:0000256" key="1">
    <source>
        <dbReference type="SAM" id="MobiDB-lite"/>
    </source>
</evidence>
<sequence length="140" mass="15486">MTSSLQSSSDETSDHVLKPSSLSSSQSMSGMSSPSLDELFHQSLKLNIATSACLSLIRCPHQCVQLQRIELSVNHLAVFSRYLTTIQSLQFGHTLFFKPTLLVSKGSYEKNLEALRSEQFSLSLPSLDLLVYGLESVVKF</sequence>
<gene>
    <name evidence="2" type="ORF">CCR75_004964</name>
</gene>
<feature type="compositionally biased region" description="Low complexity" evidence="1">
    <location>
        <begin position="1"/>
        <end position="10"/>
    </location>
</feature>
<accession>A0A976FPS4</accession>
<keyword evidence="3" id="KW-1185">Reference proteome</keyword>
<feature type="compositionally biased region" description="Low complexity" evidence="1">
    <location>
        <begin position="19"/>
        <end position="30"/>
    </location>
</feature>
<name>A0A976FPS4_BRELC</name>
<dbReference type="KEGG" id="blac:94348720"/>
<organism evidence="2 3">
    <name type="scientific">Bremia lactucae</name>
    <name type="common">Lettuce downy mildew</name>
    <dbReference type="NCBI Taxonomy" id="4779"/>
    <lineage>
        <taxon>Eukaryota</taxon>
        <taxon>Sar</taxon>
        <taxon>Stramenopiles</taxon>
        <taxon>Oomycota</taxon>
        <taxon>Peronosporomycetes</taxon>
        <taxon>Peronosporales</taxon>
        <taxon>Peronosporaceae</taxon>
        <taxon>Bremia</taxon>
    </lineage>
</organism>
<evidence type="ECO:0000313" key="2">
    <source>
        <dbReference type="EMBL" id="TDH70737.1"/>
    </source>
</evidence>
<proteinExistence type="predicted"/>
<reference evidence="2 3" key="1">
    <citation type="journal article" date="2021" name="Genome Biol.">
        <title>AFLAP: assembly-free linkage analysis pipeline using k-mers from genome sequencing data.</title>
        <authorList>
            <person name="Fletcher K."/>
            <person name="Zhang L."/>
            <person name="Gil J."/>
            <person name="Han R."/>
            <person name="Cavanaugh K."/>
            <person name="Michelmore R."/>
        </authorList>
    </citation>
    <scope>NUCLEOTIDE SEQUENCE [LARGE SCALE GENOMIC DNA]</scope>
    <source>
        <strain evidence="2 3">SF5</strain>
    </source>
</reference>
<comment type="caution">
    <text evidence="2">The sequence shown here is derived from an EMBL/GenBank/DDBJ whole genome shotgun (WGS) entry which is preliminary data.</text>
</comment>
<dbReference type="AlphaFoldDB" id="A0A976FPS4"/>
<dbReference type="Proteomes" id="UP000294530">
    <property type="component" value="Unassembled WGS sequence"/>
</dbReference>
<dbReference type="EMBL" id="SHOA02000001">
    <property type="protein sequence ID" value="TDH70737.1"/>
    <property type="molecule type" value="Genomic_DNA"/>
</dbReference>
<dbReference type="GeneID" id="94348720"/>
<dbReference type="RefSeq" id="XP_067820236.1">
    <property type="nucleotide sequence ID" value="XM_067963049.1"/>
</dbReference>
<evidence type="ECO:0000313" key="3">
    <source>
        <dbReference type="Proteomes" id="UP000294530"/>
    </source>
</evidence>
<feature type="region of interest" description="Disordered" evidence="1">
    <location>
        <begin position="1"/>
        <end position="30"/>
    </location>
</feature>